<feature type="non-terminal residue" evidence="7">
    <location>
        <position position="331"/>
    </location>
</feature>
<evidence type="ECO:0000256" key="2">
    <source>
        <dbReference type="ARBA" id="ARBA00022614"/>
    </source>
</evidence>
<evidence type="ECO:0000256" key="4">
    <source>
        <dbReference type="ARBA" id="ARBA00023069"/>
    </source>
</evidence>
<evidence type="ECO:0000313" key="7">
    <source>
        <dbReference type="EMBL" id="EJK76531.1"/>
    </source>
</evidence>
<evidence type="ECO:0000256" key="3">
    <source>
        <dbReference type="ARBA" id="ARBA00022737"/>
    </source>
</evidence>
<comment type="subcellular location">
    <subcellularLocation>
        <location evidence="1">Cell projection</location>
        <location evidence="1">Cilium</location>
    </subcellularLocation>
</comment>
<keyword evidence="4" id="KW-0969">Cilium</keyword>
<comment type="caution">
    <text evidence="7">The sequence shown here is derived from an EMBL/GenBank/DDBJ whole genome shotgun (WGS) entry which is preliminary data.</text>
</comment>
<dbReference type="PANTHER" id="PTHR45973">
    <property type="entry name" value="PROTEIN PHOSPHATASE 1 REGULATORY SUBUNIT SDS22-RELATED"/>
    <property type="match status" value="1"/>
</dbReference>
<proteinExistence type="predicted"/>
<accession>K0TMU6</accession>
<dbReference type="Pfam" id="PF12799">
    <property type="entry name" value="LRR_4"/>
    <property type="match status" value="1"/>
</dbReference>
<dbReference type="InterPro" id="IPR025875">
    <property type="entry name" value="Leu-rich_rpt_4"/>
</dbReference>
<feature type="compositionally biased region" description="Basic and acidic residues" evidence="6">
    <location>
        <begin position="287"/>
        <end position="300"/>
    </location>
</feature>
<protein>
    <recommendedName>
        <fullName evidence="9">Dynein assembly factor 1, axonemal homolog</fullName>
    </recommendedName>
</protein>
<keyword evidence="5" id="KW-0966">Cell projection</keyword>
<dbReference type="EMBL" id="AGNL01002043">
    <property type="protein sequence ID" value="EJK76531.1"/>
    <property type="molecule type" value="Genomic_DNA"/>
</dbReference>
<evidence type="ECO:0000313" key="8">
    <source>
        <dbReference type="Proteomes" id="UP000266841"/>
    </source>
</evidence>
<dbReference type="InterPro" id="IPR001611">
    <property type="entry name" value="Leu-rich_rpt"/>
</dbReference>
<dbReference type="Pfam" id="PF14580">
    <property type="entry name" value="LRR_9"/>
    <property type="match status" value="1"/>
</dbReference>
<dbReference type="eggNOG" id="KOG0531">
    <property type="taxonomic scope" value="Eukaryota"/>
</dbReference>
<evidence type="ECO:0000256" key="6">
    <source>
        <dbReference type="SAM" id="MobiDB-lite"/>
    </source>
</evidence>
<reference evidence="7 8" key="1">
    <citation type="journal article" date="2012" name="Genome Biol.">
        <title>Genome and low-iron response of an oceanic diatom adapted to chronic iron limitation.</title>
        <authorList>
            <person name="Lommer M."/>
            <person name="Specht M."/>
            <person name="Roy A.S."/>
            <person name="Kraemer L."/>
            <person name="Andreson R."/>
            <person name="Gutowska M.A."/>
            <person name="Wolf J."/>
            <person name="Bergner S.V."/>
            <person name="Schilhabel M.B."/>
            <person name="Klostermeier U.C."/>
            <person name="Beiko R.G."/>
            <person name="Rosenstiel P."/>
            <person name="Hippler M."/>
            <person name="Laroche J."/>
        </authorList>
    </citation>
    <scope>NUCLEOTIDE SEQUENCE [LARGE SCALE GENOMIC DNA]</scope>
    <source>
        <strain evidence="7 8">CCMP1005</strain>
    </source>
</reference>
<gene>
    <name evidence="7" type="ORF">THAOC_01703</name>
</gene>
<dbReference type="Gene3D" id="3.80.10.10">
    <property type="entry name" value="Ribonuclease Inhibitor"/>
    <property type="match status" value="2"/>
</dbReference>
<keyword evidence="3" id="KW-0677">Repeat</keyword>
<dbReference type="Proteomes" id="UP000266841">
    <property type="component" value="Unassembled WGS sequence"/>
</dbReference>
<evidence type="ECO:0008006" key="9">
    <source>
        <dbReference type="Google" id="ProtNLM"/>
    </source>
</evidence>
<evidence type="ECO:0000256" key="1">
    <source>
        <dbReference type="ARBA" id="ARBA00004138"/>
    </source>
</evidence>
<dbReference type="SMART" id="SM00365">
    <property type="entry name" value="LRR_SD22"/>
    <property type="match status" value="3"/>
</dbReference>
<feature type="compositionally biased region" description="Low complexity" evidence="6">
    <location>
        <begin position="263"/>
        <end position="274"/>
    </location>
</feature>
<keyword evidence="8" id="KW-1185">Reference proteome</keyword>
<sequence>MSREELRRVAGYATPSLNDTLYLHCKGYRSIENLDEYTNLTSLWLHSNGFARIEGLDNLPQLRCLFLQENAITRIEGLERLTSLVQLDLSGNSIRFVEGLSHLPNLATLNLAKNVLADASSISHLKECRKLSALDLSKNELEGGDVVACLAGIVTLTSLNLDGNPIARKVAHIRKKMIISCKNLRYLDRPVFEEERAAAEAWGQGGAQAEKDAKASILQGKRDAERAKVEEFRAWQQSVRGAPRTFAPTHELAVGGEGRDSLTESSTPQSTETPPDIPDIEFSVETQDGKRPPLDEEKTVHAPCRESMCVLANGNADQKRGVEALSEEALS</sequence>
<organism evidence="7 8">
    <name type="scientific">Thalassiosira oceanica</name>
    <name type="common">Marine diatom</name>
    <dbReference type="NCBI Taxonomy" id="159749"/>
    <lineage>
        <taxon>Eukaryota</taxon>
        <taxon>Sar</taxon>
        <taxon>Stramenopiles</taxon>
        <taxon>Ochrophyta</taxon>
        <taxon>Bacillariophyta</taxon>
        <taxon>Coscinodiscophyceae</taxon>
        <taxon>Thalassiosirophycidae</taxon>
        <taxon>Thalassiosirales</taxon>
        <taxon>Thalassiosiraceae</taxon>
        <taxon>Thalassiosira</taxon>
    </lineage>
</organism>
<name>K0TMU6_THAOC</name>
<dbReference type="InterPro" id="IPR032675">
    <property type="entry name" value="LRR_dom_sf"/>
</dbReference>
<feature type="region of interest" description="Disordered" evidence="6">
    <location>
        <begin position="238"/>
        <end position="300"/>
    </location>
</feature>
<dbReference type="PROSITE" id="PS51450">
    <property type="entry name" value="LRR"/>
    <property type="match status" value="3"/>
</dbReference>
<dbReference type="AlphaFoldDB" id="K0TMU6"/>
<dbReference type="SUPFAM" id="SSF52075">
    <property type="entry name" value="Outer arm dynein light chain 1"/>
    <property type="match status" value="1"/>
</dbReference>
<dbReference type="InterPro" id="IPR050576">
    <property type="entry name" value="Cilia_flagella_integrity"/>
</dbReference>
<dbReference type="OMA" id="HNCIEDE"/>
<dbReference type="PANTHER" id="PTHR45973:SF9">
    <property type="entry name" value="LEUCINE-RICH REPEAT-CONTAINING PROTEIN 46"/>
    <property type="match status" value="1"/>
</dbReference>
<dbReference type="OrthoDB" id="1904536at2759"/>
<keyword evidence="2" id="KW-0433">Leucine-rich repeat</keyword>
<evidence type="ECO:0000256" key="5">
    <source>
        <dbReference type="ARBA" id="ARBA00023273"/>
    </source>
</evidence>